<protein>
    <submittedName>
        <fullName evidence="1">Tail fiber assembly protein</fullName>
    </submittedName>
</protein>
<reference evidence="1 2" key="1">
    <citation type="submission" date="2018-07" db="EMBL/GenBank/DDBJ databases">
        <title>The use of a cohorting ward and systematic surveillance cultures for the control of a Klebsiella pneumoniae carbapenemase (KPC)-producing Enterobacteriaceae outbreak.</title>
        <authorList>
            <person name="Doi Y."/>
        </authorList>
    </citation>
    <scope>NUCLEOTIDE SEQUENCE [LARGE SCALE GENOMIC DNA]</scope>
    <source>
        <strain evidence="1 2">1-RC-17-04017</strain>
    </source>
</reference>
<organism evidence="1 2">
    <name type="scientific">Enterobacter roggenkampii</name>
    <dbReference type="NCBI Taxonomy" id="1812935"/>
    <lineage>
        <taxon>Bacteria</taxon>
        <taxon>Pseudomonadati</taxon>
        <taxon>Pseudomonadota</taxon>
        <taxon>Gammaproteobacteria</taxon>
        <taxon>Enterobacterales</taxon>
        <taxon>Enterobacteriaceae</taxon>
        <taxon>Enterobacter</taxon>
        <taxon>Enterobacter cloacae complex</taxon>
    </lineage>
</organism>
<name>A0ABD7GYV7_9ENTR</name>
<comment type="caution">
    <text evidence="1">The sequence shown here is derived from an EMBL/GenBank/DDBJ whole genome shotgun (WGS) entry which is preliminary data.</text>
</comment>
<gene>
    <name evidence="1" type="ORF">DXF87_07370</name>
</gene>
<dbReference type="RefSeq" id="WP_115465611.1">
    <property type="nucleotide sequence ID" value="NZ_JAVDKX010000005.1"/>
</dbReference>
<dbReference type="Pfam" id="PF02413">
    <property type="entry name" value="Caudo_TAP"/>
    <property type="match status" value="1"/>
</dbReference>
<accession>A0ABD7GYV7</accession>
<sequence>MMLTLKNLKQYTPEYYELMIQAVYFQTEDGLDWYYHLRRFQNDTLKLCFDEKGIIRSFSYDADRLYPLNMSVTEIDKSEVPEGLNIYGEWMLEKGKIIPVPFDYVSQAEQKRTQLMKVASEKIAALVAASEDGDITEKEESTLARLREYRSALRRLDLSAAPDVQWPEEITDVA</sequence>
<dbReference type="InterPro" id="IPR003458">
    <property type="entry name" value="Phage_T4_Gp38_tail_assem"/>
</dbReference>
<evidence type="ECO:0000313" key="1">
    <source>
        <dbReference type="EMBL" id="RDT60657.1"/>
    </source>
</evidence>
<dbReference type="EMBL" id="QRBW01000010">
    <property type="protein sequence ID" value="RDT60657.1"/>
    <property type="molecule type" value="Genomic_DNA"/>
</dbReference>
<dbReference type="Proteomes" id="UP000255291">
    <property type="component" value="Unassembled WGS sequence"/>
</dbReference>
<proteinExistence type="predicted"/>
<evidence type="ECO:0000313" key="2">
    <source>
        <dbReference type="Proteomes" id="UP000255291"/>
    </source>
</evidence>
<dbReference type="AlphaFoldDB" id="A0ABD7GYV7"/>